<evidence type="ECO:0000256" key="4">
    <source>
        <dbReference type="ARBA" id="ARBA00023136"/>
    </source>
</evidence>
<evidence type="ECO:0000313" key="8">
    <source>
        <dbReference type="Proteomes" id="UP000230750"/>
    </source>
</evidence>
<proteinExistence type="predicted"/>
<dbReference type="AlphaFoldDB" id="A0A2G8KYP6"/>
<feature type="transmembrane region" description="Helical" evidence="5">
    <location>
        <begin position="73"/>
        <end position="93"/>
    </location>
</feature>
<organism evidence="7 8">
    <name type="scientific">Stichopus japonicus</name>
    <name type="common">Sea cucumber</name>
    <dbReference type="NCBI Taxonomy" id="307972"/>
    <lineage>
        <taxon>Eukaryota</taxon>
        <taxon>Metazoa</taxon>
        <taxon>Echinodermata</taxon>
        <taxon>Eleutherozoa</taxon>
        <taxon>Echinozoa</taxon>
        <taxon>Holothuroidea</taxon>
        <taxon>Aspidochirotacea</taxon>
        <taxon>Aspidochirotida</taxon>
        <taxon>Stichopodidae</taxon>
        <taxon>Apostichopus</taxon>
    </lineage>
</organism>
<evidence type="ECO:0000256" key="3">
    <source>
        <dbReference type="ARBA" id="ARBA00022989"/>
    </source>
</evidence>
<dbReference type="PROSITE" id="PS50850">
    <property type="entry name" value="MFS"/>
    <property type="match status" value="1"/>
</dbReference>
<comment type="subcellular location">
    <subcellularLocation>
        <location evidence="1">Membrane</location>
        <topology evidence="1">Multi-pass membrane protein</topology>
    </subcellularLocation>
</comment>
<accession>A0A2G8KYP6</accession>
<keyword evidence="8" id="KW-1185">Reference proteome</keyword>
<dbReference type="Gene3D" id="1.20.1250.20">
    <property type="entry name" value="MFS general substrate transporter like domains"/>
    <property type="match status" value="1"/>
</dbReference>
<reference evidence="7 8" key="1">
    <citation type="journal article" date="2017" name="PLoS Biol.">
        <title>The sea cucumber genome provides insights into morphological evolution and visceral regeneration.</title>
        <authorList>
            <person name="Zhang X."/>
            <person name="Sun L."/>
            <person name="Yuan J."/>
            <person name="Sun Y."/>
            <person name="Gao Y."/>
            <person name="Zhang L."/>
            <person name="Li S."/>
            <person name="Dai H."/>
            <person name="Hamel J.F."/>
            <person name="Liu C."/>
            <person name="Yu Y."/>
            <person name="Liu S."/>
            <person name="Lin W."/>
            <person name="Guo K."/>
            <person name="Jin S."/>
            <person name="Xu P."/>
            <person name="Storey K.B."/>
            <person name="Huan P."/>
            <person name="Zhang T."/>
            <person name="Zhou Y."/>
            <person name="Zhang J."/>
            <person name="Lin C."/>
            <person name="Li X."/>
            <person name="Xing L."/>
            <person name="Huo D."/>
            <person name="Sun M."/>
            <person name="Wang L."/>
            <person name="Mercier A."/>
            <person name="Li F."/>
            <person name="Yang H."/>
            <person name="Xiang J."/>
        </authorList>
    </citation>
    <scope>NUCLEOTIDE SEQUENCE [LARGE SCALE GENOMIC DNA]</scope>
    <source>
        <strain evidence="7">Shaxun</strain>
        <tissue evidence="7">Muscle</tissue>
    </source>
</reference>
<name>A0A2G8KYP6_STIJA</name>
<dbReference type="GO" id="GO:0016020">
    <property type="term" value="C:membrane"/>
    <property type="evidence" value="ECO:0007669"/>
    <property type="project" value="UniProtKB-SubCell"/>
</dbReference>
<sequence>MIYRHRAPGGWKTMIAMIGKFGISASFSLIYIYSAEVIPTPLRSVGVGMCSTAARVGGILAPLILLLDDVWEPLPLLIFGFSAVIGGILVLYLPETRGKMLPETIEEGEVFSS</sequence>
<comment type="caution">
    <text evidence="7">The sequence shown here is derived from an EMBL/GenBank/DDBJ whole genome shotgun (WGS) entry which is preliminary data.</text>
</comment>
<dbReference type="InterPro" id="IPR036259">
    <property type="entry name" value="MFS_trans_sf"/>
</dbReference>
<dbReference type="GO" id="GO:0022857">
    <property type="term" value="F:transmembrane transporter activity"/>
    <property type="evidence" value="ECO:0007669"/>
    <property type="project" value="InterPro"/>
</dbReference>
<evidence type="ECO:0000256" key="1">
    <source>
        <dbReference type="ARBA" id="ARBA00004141"/>
    </source>
</evidence>
<gene>
    <name evidence="7" type="ORF">BSL78_09981</name>
</gene>
<protein>
    <submittedName>
        <fullName evidence="7">Putative organic cation transporter protein</fullName>
    </submittedName>
</protein>
<dbReference type="OrthoDB" id="3936150at2759"/>
<evidence type="ECO:0000259" key="6">
    <source>
        <dbReference type="PROSITE" id="PS50850"/>
    </source>
</evidence>
<dbReference type="SUPFAM" id="SSF103473">
    <property type="entry name" value="MFS general substrate transporter"/>
    <property type="match status" value="1"/>
</dbReference>
<dbReference type="EMBL" id="MRZV01000300">
    <property type="protein sequence ID" value="PIK53111.1"/>
    <property type="molecule type" value="Genomic_DNA"/>
</dbReference>
<dbReference type="Proteomes" id="UP000230750">
    <property type="component" value="Unassembled WGS sequence"/>
</dbReference>
<keyword evidence="4 5" id="KW-0472">Membrane</keyword>
<dbReference type="STRING" id="307972.A0A2G8KYP6"/>
<keyword evidence="2 5" id="KW-0812">Transmembrane</keyword>
<feature type="transmembrane region" description="Helical" evidence="5">
    <location>
        <begin position="45"/>
        <end position="67"/>
    </location>
</feature>
<keyword evidence="3 5" id="KW-1133">Transmembrane helix</keyword>
<feature type="transmembrane region" description="Helical" evidence="5">
    <location>
        <begin position="14"/>
        <end position="33"/>
    </location>
</feature>
<evidence type="ECO:0000256" key="5">
    <source>
        <dbReference type="SAM" id="Phobius"/>
    </source>
</evidence>
<feature type="domain" description="Major facilitator superfamily (MFS) profile" evidence="6">
    <location>
        <begin position="1"/>
        <end position="113"/>
    </location>
</feature>
<evidence type="ECO:0000313" key="7">
    <source>
        <dbReference type="EMBL" id="PIK53111.1"/>
    </source>
</evidence>
<dbReference type="PANTHER" id="PTHR24064">
    <property type="entry name" value="SOLUTE CARRIER FAMILY 22 MEMBER"/>
    <property type="match status" value="1"/>
</dbReference>
<feature type="non-terminal residue" evidence="7">
    <location>
        <position position="113"/>
    </location>
</feature>
<evidence type="ECO:0000256" key="2">
    <source>
        <dbReference type="ARBA" id="ARBA00022692"/>
    </source>
</evidence>
<dbReference type="InterPro" id="IPR020846">
    <property type="entry name" value="MFS_dom"/>
</dbReference>